<feature type="compositionally biased region" description="Low complexity" evidence="1">
    <location>
        <begin position="58"/>
        <end position="79"/>
    </location>
</feature>
<sequence>MSNIVSFSLSNPSPALIAEIMDAISRHGLNVPAGLAQAPVQRQRQVRQPQIPPPQPRQAPRQRVNPPARAAPQQAQNRPAAPPQIGLPIRRVAVAGGSVGSVEHQEYYRSLPGYSKTYGCTKYNPNTPYTIVGFKLSEPSEELAVVDAKDLKASFKRRLKSLGFPSCGTDSIIVAHEYPDHYIAVIFPGAPYQLPVECPKDKVASPEDAKKVALAGCIRDINSVTDVRGILPVSYLELERLGMPPPLVLLPDDDDDQQVDEQEE</sequence>
<proteinExistence type="predicted"/>
<reference evidence="2" key="1">
    <citation type="journal article" date="2018" name="Plant Dis.">
        <title>First report of Hibiscus infecting Cilevirus in Citrus sinensis in Meta and Casanare, Colombia.</title>
        <authorList>
            <person name="Roy A."/>
            <person name="Stone A.L."/>
            <person name="Leon M.G."/>
            <person name="Hartung J."/>
            <person name="Wei G."/>
            <person name="Mavrodieva V.A."/>
            <person name="Nakhla M.K."/>
            <person name="Schneider W.L."/>
            <person name="Brlansky R.H."/>
        </authorList>
    </citation>
    <scope>NUCLEOTIDE SEQUENCE</scope>
    <source>
        <strain evidence="2">CiLV-C2-795CPG</strain>
    </source>
</reference>
<evidence type="ECO:0000313" key="2">
    <source>
        <dbReference type="EMBL" id="AWD93452.1"/>
    </source>
</evidence>
<feature type="region of interest" description="Disordered" evidence="1">
    <location>
        <begin position="38"/>
        <end position="86"/>
    </location>
</feature>
<keyword evidence="2" id="KW-0167">Capsid protein</keyword>
<feature type="compositionally biased region" description="Low complexity" evidence="1">
    <location>
        <begin position="38"/>
        <end position="49"/>
    </location>
</feature>
<protein>
    <submittedName>
        <fullName evidence="2">Coat protein</fullName>
    </submittedName>
</protein>
<dbReference type="EMBL" id="MG637133">
    <property type="protein sequence ID" value="AWD93452.1"/>
    <property type="molecule type" value="Genomic_RNA"/>
</dbReference>
<evidence type="ECO:0000256" key="1">
    <source>
        <dbReference type="SAM" id="MobiDB-lite"/>
    </source>
</evidence>
<organism evidence="2">
    <name type="scientific">Citrus leprosis virus C2</name>
    <dbReference type="NCBI Taxonomy" id="2052685"/>
    <lineage>
        <taxon>Viruses</taxon>
        <taxon>Riboviria</taxon>
        <taxon>Orthornavirae</taxon>
        <taxon>Kitrinoviricota</taxon>
        <taxon>Alsuviricetes</taxon>
        <taxon>Martellivirales</taxon>
        <taxon>Kitaviridae</taxon>
        <taxon>Cilevirus</taxon>
        <taxon>Cilevirus colombiaense</taxon>
    </lineage>
</organism>
<accession>A0A2S1GUH8</accession>
<keyword evidence="2" id="KW-0946">Virion</keyword>
<dbReference type="GO" id="GO:0019028">
    <property type="term" value="C:viral capsid"/>
    <property type="evidence" value="ECO:0007669"/>
    <property type="project" value="UniProtKB-KW"/>
</dbReference>
<name>A0A2S1GUH8_9VIRU</name>